<gene>
    <name evidence="2" type="ORF">F7725_009714</name>
</gene>
<dbReference type="EMBL" id="JAAKFY010000022">
    <property type="protein sequence ID" value="KAF3837946.1"/>
    <property type="molecule type" value="Genomic_DNA"/>
</dbReference>
<organism evidence="2 3">
    <name type="scientific">Dissostichus mawsoni</name>
    <name type="common">Antarctic cod</name>
    <dbReference type="NCBI Taxonomy" id="36200"/>
    <lineage>
        <taxon>Eukaryota</taxon>
        <taxon>Metazoa</taxon>
        <taxon>Chordata</taxon>
        <taxon>Craniata</taxon>
        <taxon>Vertebrata</taxon>
        <taxon>Euteleostomi</taxon>
        <taxon>Actinopterygii</taxon>
        <taxon>Neopterygii</taxon>
        <taxon>Teleostei</taxon>
        <taxon>Neoteleostei</taxon>
        <taxon>Acanthomorphata</taxon>
        <taxon>Eupercaria</taxon>
        <taxon>Perciformes</taxon>
        <taxon>Notothenioidei</taxon>
        <taxon>Nototheniidae</taxon>
        <taxon>Dissostichus</taxon>
    </lineage>
</organism>
<comment type="caution">
    <text evidence="2">The sequence shown here is derived from an EMBL/GenBank/DDBJ whole genome shotgun (WGS) entry which is preliminary data.</text>
</comment>
<keyword evidence="3" id="KW-1185">Reference proteome</keyword>
<feature type="compositionally biased region" description="Basic and acidic residues" evidence="1">
    <location>
        <begin position="49"/>
        <end position="60"/>
    </location>
</feature>
<evidence type="ECO:0000313" key="3">
    <source>
        <dbReference type="Proteomes" id="UP000518266"/>
    </source>
</evidence>
<protein>
    <submittedName>
        <fullName evidence="2">Uncharacterized protein</fullName>
    </submittedName>
</protein>
<proteinExistence type="predicted"/>
<feature type="region of interest" description="Disordered" evidence="1">
    <location>
        <begin position="128"/>
        <end position="163"/>
    </location>
</feature>
<dbReference type="OrthoDB" id="8897250at2759"/>
<name>A0A7J5XLG3_DISMA</name>
<feature type="compositionally biased region" description="Acidic residues" evidence="1">
    <location>
        <begin position="149"/>
        <end position="162"/>
    </location>
</feature>
<reference evidence="2 3" key="1">
    <citation type="submission" date="2020-03" db="EMBL/GenBank/DDBJ databases">
        <title>Dissostichus mawsoni Genome sequencing and assembly.</title>
        <authorList>
            <person name="Park H."/>
        </authorList>
    </citation>
    <scope>NUCLEOTIDE SEQUENCE [LARGE SCALE GENOMIC DNA]</scope>
    <source>
        <strain evidence="2">DM0001</strain>
        <tissue evidence="2">Muscle</tissue>
    </source>
</reference>
<accession>A0A7J5XLG3</accession>
<evidence type="ECO:0000313" key="2">
    <source>
        <dbReference type="EMBL" id="KAF3837946.1"/>
    </source>
</evidence>
<dbReference type="Proteomes" id="UP000518266">
    <property type="component" value="Unassembled WGS sequence"/>
</dbReference>
<dbReference type="AlphaFoldDB" id="A0A7J5XLG3"/>
<evidence type="ECO:0000256" key="1">
    <source>
        <dbReference type="SAM" id="MobiDB-lite"/>
    </source>
</evidence>
<sequence>MSLQPERERGGNARNMSVLVQLKLQSGPQRVPGLLSSPKSKSKSKPKVGKGDKGKGKAQKENPPPGASYSFTEAQEEAIARWVESNKLLTNSTKTRHKGGTYGRERLRSTDHSILKWYHTQRTRFLKLLEGQPKKKSQKRSGDGLSSGYEEDPILAEEASENDSDRDKFIRRVFGFLKPHIRRHKKDTPASLTDGPEVNGHCWVLAAHLGAFLLLLDPLQFSLELGHINGDKSADGVKASAKAACRRNATSVCCCEASDLAVRVCRLGTCLRGRKG</sequence>
<feature type="region of interest" description="Disordered" evidence="1">
    <location>
        <begin position="23"/>
        <end position="69"/>
    </location>
</feature>